<protein>
    <submittedName>
        <fullName evidence="2">Adenylate kinase</fullName>
    </submittedName>
</protein>
<dbReference type="EMBL" id="JAFBEI010000031">
    <property type="protein sequence ID" value="MBM7636653.1"/>
    <property type="molecule type" value="Genomic_DNA"/>
</dbReference>
<organism evidence="2 3">
    <name type="scientific">Streptococcus saliviloxodontae</name>
    <dbReference type="NCBI Taxonomy" id="1349416"/>
    <lineage>
        <taxon>Bacteria</taxon>
        <taxon>Bacillati</taxon>
        <taxon>Bacillota</taxon>
        <taxon>Bacilli</taxon>
        <taxon>Lactobacillales</taxon>
        <taxon>Streptococcaceae</taxon>
        <taxon>Streptococcus</taxon>
    </lineage>
</organism>
<dbReference type="Proteomes" id="UP000809081">
    <property type="component" value="Unassembled WGS sequence"/>
</dbReference>
<dbReference type="Pfam" id="PF01712">
    <property type="entry name" value="dNK"/>
    <property type="match status" value="1"/>
</dbReference>
<keyword evidence="2" id="KW-0808">Transferase</keyword>
<sequence length="196" mass="22822">MIISIQGSMAVGKTTLVTYLQNIIPEAYVSYEDIGPVVEEVSARELDKHLFRDYVAIQRLWIQHEIKRYDKVKDKPLVLMDFGAEEIEFYTLNYPLAIGEDWDVSGALSEEIAELRSCLPDVIIFLEASDDTLKERRIADKSRRRQFFDFQLERLLPLKRAWFKQQDRGVHMINTDDLSVEEVAQEVLKVLPNVFI</sequence>
<reference evidence="2 3" key="1">
    <citation type="submission" date="2021-01" db="EMBL/GenBank/DDBJ databases">
        <title>Genomic Encyclopedia of Type Strains, Phase IV (KMG-IV): sequencing the most valuable type-strain genomes for metagenomic binning, comparative biology and taxonomic classification.</title>
        <authorList>
            <person name="Goeker M."/>
        </authorList>
    </citation>
    <scope>NUCLEOTIDE SEQUENCE [LARGE SCALE GENOMIC DNA]</scope>
    <source>
        <strain evidence="2 3">DSM 27513</strain>
    </source>
</reference>
<dbReference type="GO" id="GO:0016301">
    <property type="term" value="F:kinase activity"/>
    <property type="evidence" value="ECO:0007669"/>
    <property type="project" value="UniProtKB-KW"/>
</dbReference>
<comment type="caution">
    <text evidence="2">The sequence shown here is derived from an EMBL/GenBank/DDBJ whole genome shotgun (WGS) entry which is preliminary data.</text>
</comment>
<keyword evidence="3" id="KW-1185">Reference proteome</keyword>
<keyword evidence="2" id="KW-0418">Kinase</keyword>
<name>A0ABS2PMJ1_9STRE</name>
<evidence type="ECO:0000259" key="1">
    <source>
        <dbReference type="Pfam" id="PF01712"/>
    </source>
</evidence>
<dbReference type="RefSeq" id="WP_205017523.1">
    <property type="nucleotide sequence ID" value="NZ_JAFBEI010000031.1"/>
</dbReference>
<feature type="domain" description="Deoxynucleoside kinase" evidence="1">
    <location>
        <begin position="3"/>
        <end position="180"/>
    </location>
</feature>
<dbReference type="Gene3D" id="3.40.50.300">
    <property type="entry name" value="P-loop containing nucleotide triphosphate hydrolases"/>
    <property type="match status" value="1"/>
</dbReference>
<gene>
    <name evidence="2" type="ORF">JOC31_001477</name>
</gene>
<evidence type="ECO:0000313" key="3">
    <source>
        <dbReference type="Proteomes" id="UP000809081"/>
    </source>
</evidence>
<evidence type="ECO:0000313" key="2">
    <source>
        <dbReference type="EMBL" id="MBM7636653.1"/>
    </source>
</evidence>
<dbReference type="InterPro" id="IPR027417">
    <property type="entry name" value="P-loop_NTPase"/>
</dbReference>
<proteinExistence type="predicted"/>
<accession>A0ABS2PMJ1</accession>
<dbReference type="SUPFAM" id="SSF52540">
    <property type="entry name" value="P-loop containing nucleoside triphosphate hydrolases"/>
    <property type="match status" value="1"/>
</dbReference>
<dbReference type="InterPro" id="IPR031314">
    <property type="entry name" value="DNK_dom"/>
</dbReference>